<evidence type="ECO:0000313" key="4">
    <source>
        <dbReference type="EMBL" id="MBB3937546.1"/>
    </source>
</evidence>
<dbReference type="Pfam" id="PF13727">
    <property type="entry name" value="CoA_binding_3"/>
    <property type="match status" value="1"/>
</dbReference>
<keyword evidence="5" id="KW-1185">Reference proteome</keyword>
<dbReference type="AlphaFoldDB" id="A0A7W6FVW2"/>
<accession>A0A7W6FVW2</accession>
<protein>
    <submittedName>
        <fullName evidence="4">O-antigen biosynthesis protein WbqV</fullName>
    </submittedName>
</protein>
<keyword evidence="2" id="KW-0812">Transmembrane</keyword>
<evidence type="ECO:0000256" key="2">
    <source>
        <dbReference type="SAM" id="Phobius"/>
    </source>
</evidence>
<sequence length="714" mass="77706">MASPIELQRPGGGALGLHAIPLYAASIARHLLNGPASSPWPSFVSRNELYHHLRQRTAKRLKATRSNLGLYAGDLALAAVAFLLASAVRLGLEGQATSPDSFRALSYALPLFVATCALIFPMTCLYRRNWRYASVADLLDIVRAVAIASLGFVICLFLTTRFDAVPRSVVVMQALLLTFLLVGARMRFKIAEIRRFEPGTGVATKSGRDIVPVLLVGAGDIADLYLRALQRDGTARHWPVGILDRATGTAGNLLRGVPILGTIADFDEAMGDLEARGLKPRHLIFTETISSFTDPEMKALIDRADRLGIAISRPAPALELRNPNAGNRLELRPIELTDLLERSQTTLDRDALHRLIHGCRVVVTGAGGSIGRELTLQVAGLGPAEIVLIESCEFNLYAIDLELSEKHGSTPRKAYLCNVRDAGRLNEIFARHKPDLVFHAAALKHVPMVEMNPCEGILTNVIGSMNVAEATRACGARAMVQISTDKVVNATSVMGATKRLAELYCQALDLAGERSDERTRFMTVRFGNVLGSSGSLIPLFERQLARGGPLTVTHPDMKRFFMTIREAVELTLQASAYGLEKRLGLGEIFVLDMGEPIKIIDMARRMIKLAGYRPGEDIKIDFVGCRPGEKLFEELFDADEERVASPVPGVFGAVPHPVPLQELRQAFEGLEKLAHTGDTHSVIGFVARILPSYQNPLHQDLADAEPAPLARAAG</sequence>
<dbReference type="PANTHER" id="PTHR43318">
    <property type="entry name" value="UDP-N-ACETYLGLUCOSAMINE 4,6-DEHYDRATASE"/>
    <property type="match status" value="1"/>
</dbReference>
<dbReference type="SUPFAM" id="SSF51735">
    <property type="entry name" value="NAD(P)-binding Rossmann-fold domains"/>
    <property type="match status" value="1"/>
</dbReference>
<feature type="domain" description="Polysaccharide biosynthesis protein CapD-like" evidence="3">
    <location>
        <begin position="361"/>
        <end position="650"/>
    </location>
</feature>
<dbReference type="Proteomes" id="UP000531216">
    <property type="component" value="Unassembled WGS sequence"/>
</dbReference>
<organism evidence="4 5">
    <name type="scientific">Aureimonas phyllosphaerae</name>
    <dbReference type="NCBI Taxonomy" id="1166078"/>
    <lineage>
        <taxon>Bacteria</taxon>
        <taxon>Pseudomonadati</taxon>
        <taxon>Pseudomonadota</taxon>
        <taxon>Alphaproteobacteria</taxon>
        <taxon>Hyphomicrobiales</taxon>
        <taxon>Aurantimonadaceae</taxon>
        <taxon>Aureimonas</taxon>
    </lineage>
</organism>
<comment type="similarity">
    <text evidence="1">Belongs to the polysaccharide synthase family.</text>
</comment>
<dbReference type="CDD" id="cd05237">
    <property type="entry name" value="UDP_invert_4-6DH_SDR_e"/>
    <property type="match status" value="1"/>
</dbReference>
<evidence type="ECO:0000313" key="5">
    <source>
        <dbReference type="Proteomes" id="UP000531216"/>
    </source>
</evidence>
<evidence type="ECO:0000259" key="3">
    <source>
        <dbReference type="Pfam" id="PF02719"/>
    </source>
</evidence>
<dbReference type="PANTHER" id="PTHR43318:SF1">
    <property type="entry name" value="POLYSACCHARIDE BIOSYNTHESIS PROTEIN EPSC-RELATED"/>
    <property type="match status" value="1"/>
</dbReference>
<dbReference type="Pfam" id="PF02719">
    <property type="entry name" value="Polysacc_synt_2"/>
    <property type="match status" value="1"/>
</dbReference>
<feature type="transmembrane region" description="Helical" evidence="2">
    <location>
        <begin position="138"/>
        <end position="159"/>
    </location>
</feature>
<keyword evidence="2" id="KW-0472">Membrane</keyword>
<dbReference type="EMBL" id="JACIDO010000010">
    <property type="protein sequence ID" value="MBB3937546.1"/>
    <property type="molecule type" value="Genomic_DNA"/>
</dbReference>
<dbReference type="InterPro" id="IPR036291">
    <property type="entry name" value="NAD(P)-bd_dom_sf"/>
</dbReference>
<dbReference type="InterPro" id="IPR003869">
    <property type="entry name" value="Polysac_CapD-like"/>
</dbReference>
<name>A0A7W6FVW2_9HYPH</name>
<evidence type="ECO:0000256" key="1">
    <source>
        <dbReference type="ARBA" id="ARBA00007430"/>
    </source>
</evidence>
<feature type="transmembrane region" description="Helical" evidence="2">
    <location>
        <begin position="104"/>
        <end position="126"/>
    </location>
</feature>
<dbReference type="Gene3D" id="3.40.50.720">
    <property type="entry name" value="NAD(P)-binding Rossmann-like Domain"/>
    <property type="match status" value="2"/>
</dbReference>
<feature type="transmembrane region" description="Helical" evidence="2">
    <location>
        <begin position="68"/>
        <end position="92"/>
    </location>
</feature>
<proteinExistence type="inferred from homology"/>
<keyword evidence="2" id="KW-1133">Transmembrane helix</keyword>
<dbReference type="RefSeq" id="WP_090964857.1">
    <property type="nucleotide sequence ID" value="NZ_FOOA01000015.1"/>
</dbReference>
<comment type="caution">
    <text evidence="4">The sequence shown here is derived from an EMBL/GenBank/DDBJ whole genome shotgun (WGS) entry which is preliminary data.</text>
</comment>
<gene>
    <name evidence="4" type="ORF">GGR05_003713</name>
</gene>
<feature type="transmembrane region" description="Helical" evidence="2">
    <location>
        <begin position="165"/>
        <end position="184"/>
    </location>
</feature>
<reference evidence="4 5" key="1">
    <citation type="submission" date="2020-08" db="EMBL/GenBank/DDBJ databases">
        <title>Genomic Encyclopedia of Type Strains, Phase IV (KMG-IV): sequencing the most valuable type-strain genomes for metagenomic binning, comparative biology and taxonomic classification.</title>
        <authorList>
            <person name="Goeker M."/>
        </authorList>
    </citation>
    <scope>NUCLEOTIDE SEQUENCE [LARGE SCALE GENOMIC DNA]</scope>
    <source>
        <strain evidence="4 5">DSM 25024</strain>
    </source>
</reference>
<dbReference type="InterPro" id="IPR051203">
    <property type="entry name" value="Polysaccharide_Synthase-Rel"/>
</dbReference>
<dbReference type="OrthoDB" id="9803111at2"/>